<keyword evidence="5 13" id="KW-0056">Arginine metabolism</keyword>
<dbReference type="Proteomes" id="UP000092462">
    <property type="component" value="Unassembled WGS sequence"/>
</dbReference>
<evidence type="ECO:0000256" key="1">
    <source>
        <dbReference type="ARBA" id="ARBA00005098"/>
    </source>
</evidence>
<dbReference type="NCBIfam" id="TIGR01229">
    <property type="entry name" value="rocF_arginase"/>
    <property type="match status" value="1"/>
</dbReference>
<proteinExistence type="inferred from homology"/>
<evidence type="ECO:0000313" key="15">
    <source>
        <dbReference type="Proteomes" id="UP000092462"/>
    </source>
</evidence>
<evidence type="ECO:0000256" key="6">
    <source>
        <dbReference type="ARBA" id="ARBA00022723"/>
    </source>
</evidence>
<comment type="pathway">
    <text evidence="1 13">Nitrogen metabolism; urea cycle; L-ornithine and urea from L-arginine: step 1/1.</text>
</comment>
<evidence type="ECO:0000256" key="5">
    <source>
        <dbReference type="ARBA" id="ARBA00022503"/>
    </source>
</evidence>
<dbReference type="InterPro" id="IPR020855">
    <property type="entry name" value="Ureohydrolase_Mn_BS"/>
</dbReference>
<dbReference type="PROSITE" id="PS01053">
    <property type="entry name" value="ARGINASE_1"/>
    <property type="match status" value="1"/>
</dbReference>
<dbReference type="GO" id="GO:0006525">
    <property type="term" value="P:arginine metabolic process"/>
    <property type="evidence" value="ECO:0007669"/>
    <property type="project" value="UniProtKB-KW"/>
</dbReference>
<evidence type="ECO:0000256" key="13">
    <source>
        <dbReference type="RuleBase" id="RU361159"/>
    </source>
</evidence>
<evidence type="ECO:0000256" key="12">
    <source>
        <dbReference type="RuleBase" id="RU003684"/>
    </source>
</evidence>
<dbReference type="VEuPathDB" id="VectorBase:PPAI008450"/>
<dbReference type="AlphaFoldDB" id="A0A1B0DJM6"/>
<dbReference type="Gene3D" id="3.40.800.10">
    <property type="entry name" value="Ureohydrolase domain"/>
    <property type="match status" value="1"/>
</dbReference>
<dbReference type="Pfam" id="PF00491">
    <property type="entry name" value="Arginase"/>
    <property type="match status" value="1"/>
</dbReference>
<dbReference type="PROSITE" id="PS51409">
    <property type="entry name" value="ARGINASE_2"/>
    <property type="match status" value="1"/>
</dbReference>
<dbReference type="EMBL" id="AJVK01015836">
    <property type="status" value="NOT_ANNOTATED_CDS"/>
    <property type="molecule type" value="Genomic_DNA"/>
</dbReference>
<organism evidence="14 15">
    <name type="scientific">Phlebotomus papatasi</name>
    <name type="common">Sandfly</name>
    <dbReference type="NCBI Taxonomy" id="29031"/>
    <lineage>
        <taxon>Eukaryota</taxon>
        <taxon>Metazoa</taxon>
        <taxon>Ecdysozoa</taxon>
        <taxon>Arthropoda</taxon>
        <taxon>Hexapoda</taxon>
        <taxon>Insecta</taxon>
        <taxon>Pterygota</taxon>
        <taxon>Neoptera</taxon>
        <taxon>Endopterygota</taxon>
        <taxon>Diptera</taxon>
        <taxon>Nematocera</taxon>
        <taxon>Psychodoidea</taxon>
        <taxon>Psychodidae</taxon>
        <taxon>Phlebotomus</taxon>
        <taxon>Phlebotomus</taxon>
    </lineage>
</organism>
<evidence type="ECO:0000256" key="11">
    <source>
        <dbReference type="PROSITE-ProRule" id="PRU00742"/>
    </source>
</evidence>
<keyword evidence="15" id="KW-1185">Reference proteome</keyword>
<comment type="cofactor">
    <cofactor evidence="10 13">
        <name>Mn(2+)</name>
        <dbReference type="ChEBI" id="CHEBI:29035"/>
    </cofactor>
    <text evidence="10 13">Binds 2 manganese ions per subunit.</text>
</comment>
<dbReference type="PANTHER" id="PTHR43782:SF3">
    <property type="entry name" value="ARGINASE"/>
    <property type="match status" value="1"/>
</dbReference>
<dbReference type="FunFam" id="3.40.800.10:FF:000012">
    <property type="entry name" value="Arginase"/>
    <property type="match status" value="1"/>
</dbReference>
<feature type="binding site" evidence="10">
    <location>
        <position position="58"/>
    </location>
    <ligand>
        <name>Mn(2+)</name>
        <dbReference type="ChEBI" id="CHEBI:29035"/>
        <label>1</label>
    </ligand>
</feature>
<evidence type="ECO:0000256" key="4">
    <source>
        <dbReference type="ARBA" id="ARBA00022436"/>
    </source>
</evidence>
<feature type="binding site" evidence="10">
    <location>
        <position position="166"/>
    </location>
    <ligand>
        <name>Mn(2+)</name>
        <dbReference type="ChEBI" id="CHEBI:29035"/>
        <label>1</label>
    </ligand>
</feature>
<evidence type="ECO:0000256" key="10">
    <source>
        <dbReference type="PIRSR" id="PIRSR036979-1"/>
    </source>
</evidence>
<dbReference type="EC" id="3.5.3.1" evidence="2 13"/>
<comment type="catalytic activity">
    <reaction evidence="9 13">
        <text>L-arginine + H2O = urea + L-ornithine</text>
        <dbReference type="Rhea" id="RHEA:20569"/>
        <dbReference type="ChEBI" id="CHEBI:15377"/>
        <dbReference type="ChEBI" id="CHEBI:16199"/>
        <dbReference type="ChEBI" id="CHEBI:32682"/>
        <dbReference type="ChEBI" id="CHEBI:46911"/>
        <dbReference type="EC" id="3.5.3.1"/>
    </reaction>
</comment>
<evidence type="ECO:0000256" key="3">
    <source>
        <dbReference type="ARBA" id="ARBA00018123"/>
    </source>
</evidence>
<evidence type="ECO:0000256" key="2">
    <source>
        <dbReference type="ARBA" id="ARBA00012168"/>
    </source>
</evidence>
<keyword evidence="7 12" id="KW-0378">Hydrolase</keyword>
<dbReference type="PIRSF" id="PIRSF036979">
    <property type="entry name" value="Arginase"/>
    <property type="match status" value="1"/>
</dbReference>
<dbReference type="InterPro" id="IPR023696">
    <property type="entry name" value="Ureohydrolase_dom_sf"/>
</dbReference>
<sequence length="241" mass="26529">MLGYDDVVACNQRLSEKVFEILSDDRMCITLGGDHAIGIGSVDGHVRQRKNIAIVWVDAHADLNTNTSSTSGNVHGMPLALLAEEFAGMWPYLPNMDWQVPRVSTKNIAYIGLRSVDDFEKDMIARYNITAFGMRDVDKYGIHDVINMALEAIDPTADRSIHLSFDIDALNPLEAPSTGTSVPGGLALREGIHIVEEVHKTRRLSVMDLVEVNPQIGNEQQVKDTVNAAIEIIKAACGNYR</sequence>
<evidence type="ECO:0000256" key="7">
    <source>
        <dbReference type="ARBA" id="ARBA00022801"/>
    </source>
</evidence>
<feature type="binding site" evidence="10">
    <location>
        <position position="168"/>
    </location>
    <ligand>
        <name>Mn(2+)</name>
        <dbReference type="ChEBI" id="CHEBI:29035"/>
        <label>1</label>
    </ligand>
</feature>
<dbReference type="PRINTS" id="PR00116">
    <property type="entry name" value="ARGINASE"/>
</dbReference>
<feature type="binding site" evidence="10">
    <location>
        <position position="60"/>
    </location>
    <ligand>
        <name>Mn(2+)</name>
        <dbReference type="ChEBI" id="CHEBI:29035"/>
        <label>1</label>
    </ligand>
</feature>
<evidence type="ECO:0000256" key="8">
    <source>
        <dbReference type="ARBA" id="ARBA00023211"/>
    </source>
</evidence>
<reference evidence="14" key="1">
    <citation type="submission" date="2022-08" db="UniProtKB">
        <authorList>
            <consortium name="EnsemblMetazoa"/>
        </authorList>
    </citation>
    <scope>IDENTIFICATION</scope>
    <source>
        <strain evidence="14">Israel</strain>
    </source>
</reference>
<dbReference type="PANTHER" id="PTHR43782">
    <property type="entry name" value="ARGINASE"/>
    <property type="match status" value="1"/>
</dbReference>
<dbReference type="GO" id="GO:0005829">
    <property type="term" value="C:cytosol"/>
    <property type="evidence" value="ECO:0007669"/>
    <property type="project" value="TreeGrafter"/>
</dbReference>
<keyword evidence="4 13" id="KW-0835">Urea cycle</keyword>
<dbReference type="GO" id="GO:0000050">
    <property type="term" value="P:urea cycle"/>
    <property type="evidence" value="ECO:0007669"/>
    <property type="project" value="UniProtKB-KW"/>
</dbReference>
<feature type="binding site" evidence="10">
    <location>
        <position position="35"/>
    </location>
    <ligand>
        <name>Mn(2+)</name>
        <dbReference type="ChEBI" id="CHEBI:29035"/>
        <label>1</label>
    </ligand>
</feature>
<dbReference type="InterPro" id="IPR014033">
    <property type="entry name" value="Arginase"/>
</dbReference>
<dbReference type="GO" id="GO:0004053">
    <property type="term" value="F:arginase activity"/>
    <property type="evidence" value="ECO:0007669"/>
    <property type="project" value="UniProtKB-EC"/>
</dbReference>
<evidence type="ECO:0000313" key="14">
    <source>
        <dbReference type="EnsemblMetazoa" id="PPAI008450-PA"/>
    </source>
</evidence>
<dbReference type="GO" id="GO:0005634">
    <property type="term" value="C:nucleus"/>
    <property type="evidence" value="ECO:0007669"/>
    <property type="project" value="TreeGrafter"/>
</dbReference>
<name>A0A1B0DJM6_PHLPP</name>
<comment type="similarity">
    <text evidence="11 12">Belongs to the arginase family.</text>
</comment>
<evidence type="ECO:0000256" key="9">
    <source>
        <dbReference type="ARBA" id="ARBA00047391"/>
    </source>
</evidence>
<accession>A0A1B0DJM6</accession>
<dbReference type="SUPFAM" id="SSF52768">
    <property type="entry name" value="Arginase/deacetylase"/>
    <property type="match status" value="1"/>
</dbReference>
<dbReference type="VEuPathDB" id="VectorBase:PPAPM1_009152"/>
<dbReference type="EnsemblMetazoa" id="PPAI008450-RA">
    <property type="protein sequence ID" value="PPAI008450-PA"/>
    <property type="gene ID" value="PPAI008450"/>
</dbReference>
<dbReference type="InterPro" id="IPR006035">
    <property type="entry name" value="Ureohydrolase"/>
</dbReference>
<feature type="binding site" evidence="10">
    <location>
        <position position="62"/>
    </location>
    <ligand>
        <name>Mn(2+)</name>
        <dbReference type="ChEBI" id="CHEBI:29035"/>
        <label>1</label>
    </ligand>
</feature>
<protein>
    <recommendedName>
        <fullName evidence="3 13">Arginase</fullName>
        <ecNumber evidence="2 13">3.5.3.1</ecNumber>
    </recommendedName>
</protein>
<dbReference type="CDD" id="cd09989">
    <property type="entry name" value="Arginase"/>
    <property type="match status" value="1"/>
</dbReference>
<keyword evidence="8 10" id="KW-0464">Manganese</keyword>
<keyword evidence="6 10" id="KW-0479">Metal-binding</keyword>
<dbReference type="GO" id="GO:0030145">
    <property type="term" value="F:manganese ion binding"/>
    <property type="evidence" value="ECO:0007669"/>
    <property type="project" value="TreeGrafter"/>
</dbReference>